<comment type="caution">
    <text evidence="2">The sequence shown here is derived from an EMBL/GenBank/DDBJ whole genome shotgun (WGS) entry which is preliminary data.</text>
</comment>
<dbReference type="Proteomes" id="UP000078316">
    <property type="component" value="Unassembled WGS sequence"/>
</dbReference>
<evidence type="ECO:0000313" key="2">
    <source>
        <dbReference type="EMBL" id="OAS24856.1"/>
    </source>
</evidence>
<dbReference type="InterPro" id="IPR050266">
    <property type="entry name" value="AB_hydrolase_sf"/>
</dbReference>
<feature type="domain" description="AB hydrolase-1" evidence="1">
    <location>
        <begin position="14"/>
        <end position="251"/>
    </location>
</feature>
<dbReference type="RefSeq" id="WP_048434662.1">
    <property type="nucleotide sequence ID" value="NZ_LWHQ01000021.1"/>
</dbReference>
<dbReference type="InterPro" id="IPR000073">
    <property type="entry name" value="AB_hydrolase_1"/>
</dbReference>
<sequence>MSLHFERLGTGRPLLMIHGLGSNLRTWNPLLPALRGSRELILVDLPGHGRSAPLAGRQTMQAHADALASFVQSQDLKSADLVGSSVGGRLVLELARRGIGRHCVALDPGGFWHGWETPWFHWTLAASIRLVRLLRPFHPGLSRHAVSRTLLLAQLSARPWVLPPQLVVEELQSLAATPVFDAMLRELASGPLQQGSVTTPGLVTIGWGRQDHLLLPRQAERARVAFPSAHLHWFERCGHFPHWDQPAETARVILEKVGKDAP</sequence>
<dbReference type="EMBL" id="LWHQ01000021">
    <property type="protein sequence ID" value="OAS24856.1"/>
    <property type="molecule type" value="Genomic_DNA"/>
</dbReference>
<dbReference type="Pfam" id="PF12697">
    <property type="entry name" value="Abhydrolase_6"/>
    <property type="match status" value="1"/>
</dbReference>
<name>A0A179SEE1_9HYPH</name>
<organism evidence="2 3">
    <name type="scientific">Methylobacterium platani</name>
    <dbReference type="NCBI Taxonomy" id="427683"/>
    <lineage>
        <taxon>Bacteria</taxon>
        <taxon>Pseudomonadati</taxon>
        <taxon>Pseudomonadota</taxon>
        <taxon>Alphaproteobacteria</taxon>
        <taxon>Hyphomicrobiales</taxon>
        <taxon>Methylobacteriaceae</taxon>
        <taxon>Methylobacterium</taxon>
    </lineage>
</organism>
<evidence type="ECO:0000259" key="1">
    <source>
        <dbReference type="Pfam" id="PF12697"/>
    </source>
</evidence>
<dbReference type="GO" id="GO:0016020">
    <property type="term" value="C:membrane"/>
    <property type="evidence" value="ECO:0007669"/>
    <property type="project" value="TreeGrafter"/>
</dbReference>
<dbReference type="AlphaFoldDB" id="A0A179SEE1"/>
<dbReference type="PANTHER" id="PTHR43798:SF33">
    <property type="entry name" value="HYDROLASE, PUTATIVE (AFU_ORTHOLOGUE AFUA_2G14860)-RELATED"/>
    <property type="match status" value="1"/>
</dbReference>
<dbReference type="GO" id="GO:0016787">
    <property type="term" value="F:hydrolase activity"/>
    <property type="evidence" value="ECO:0007669"/>
    <property type="project" value="UniProtKB-KW"/>
</dbReference>
<reference evidence="2 3" key="1">
    <citation type="submission" date="2016-04" db="EMBL/GenBank/DDBJ databases">
        <authorList>
            <person name="Evans L.H."/>
            <person name="Alamgir A."/>
            <person name="Owens N."/>
            <person name="Weber N.D."/>
            <person name="Virtaneva K."/>
            <person name="Barbian K."/>
            <person name="Babar A."/>
            <person name="Rosenke K."/>
        </authorList>
    </citation>
    <scope>NUCLEOTIDE SEQUENCE [LARGE SCALE GENOMIC DNA]</scope>
    <source>
        <strain evidence="2 3">PMB02</strain>
    </source>
</reference>
<dbReference type="Gene3D" id="3.40.50.1820">
    <property type="entry name" value="alpha/beta hydrolase"/>
    <property type="match status" value="1"/>
</dbReference>
<dbReference type="STRING" id="427683.A5481_12235"/>
<protein>
    <submittedName>
        <fullName evidence="2">Hydrolase</fullName>
    </submittedName>
</protein>
<accession>A0A179SEE1</accession>
<evidence type="ECO:0000313" key="3">
    <source>
        <dbReference type="Proteomes" id="UP000078316"/>
    </source>
</evidence>
<dbReference type="InterPro" id="IPR029058">
    <property type="entry name" value="AB_hydrolase_fold"/>
</dbReference>
<keyword evidence="2" id="KW-0378">Hydrolase</keyword>
<proteinExistence type="predicted"/>
<gene>
    <name evidence="2" type="ORF">A5481_12235</name>
</gene>
<dbReference type="PRINTS" id="PR00111">
    <property type="entry name" value="ABHYDROLASE"/>
</dbReference>
<dbReference type="PANTHER" id="PTHR43798">
    <property type="entry name" value="MONOACYLGLYCEROL LIPASE"/>
    <property type="match status" value="1"/>
</dbReference>
<dbReference type="OrthoDB" id="9804723at2"/>
<dbReference type="SUPFAM" id="SSF53474">
    <property type="entry name" value="alpha/beta-Hydrolases"/>
    <property type="match status" value="1"/>
</dbReference>